<feature type="binding site" evidence="3">
    <location>
        <position position="325"/>
    </location>
    <ligand>
        <name>Zn(2+)</name>
        <dbReference type="ChEBI" id="CHEBI:29105"/>
        <label>2</label>
    </ligand>
</feature>
<dbReference type="InterPro" id="IPR017850">
    <property type="entry name" value="Alkaline_phosphatase_core_sf"/>
</dbReference>
<dbReference type="InterPro" id="IPR001952">
    <property type="entry name" value="Alkaline_phosphatase"/>
</dbReference>
<feature type="binding site" evidence="3">
    <location>
        <position position="51"/>
    </location>
    <ligand>
        <name>Mg(2+)</name>
        <dbReference type="ChEBI" id="CHEBI:18420"/>
    </ligand>
</feature>
<evidence type="ECO:0000256" key="2">
    <source>
        <dbReference type="PIRSR" id="PIRSR601952-1"/>
    </source>
</evidence>
<name>A0A9D9ICS5_9BACT</name>
<evidence type="ECO:0000313" key="6">
    <source>
        <dbReference type="EMBL" id="MBO8470249.1"/>
    </source>
</evidence>
<dbReference type="Proteomes" id="UP000823603">
    <property type="component" value="Unassembled WGS sequence"/>
</dbReference>
<dbReference type="EMBL" id="JADIMB010000003">
    <property type="protein sequence ID" value="MBO8470249.1"/>
    <property type="molecule type" value="Genomic_DNA"/>
</dbReference>
<feature type="active site" description="Phosphoserine intermediate" evidence="2">
    <location>
        <position position="100"/>
    </location>
</feature>
<dbReference type="Gene3D" id="3.40.720.10">
    <property type="entry name" value="Alkaline Phosphatase, subunit A"/>
    <property type="match status" value="1"/>
</dbReference>
<feature type="binding site" evidence="3">
    <location>
        <position position="286"/>
    </location>
    <ligand>
        <name>Zn(2+)</name>
        <dbReference type="ChEBI" id="CHEBI:29105"/>
        <label>2</label>
    </ligand>
</feature>
<keyword evidence="3" id="KW-0479">Metal-binding</keyword>
<comment type="caution">
    <text evidence="6">The sequence shown here is derived from an EMBL/GenBank/DDBJ whole genome shotgun (WGS) entry which is preliminary data.</text>
</comment>
<evidence type="ECO:0000256" key="1">
    <source>
        <dbReference type="ARBA" id="ARBA00022553"/>
    </source>
</evidence>
<feature type="chain" id="PRO_5038716399" evidence="5">
    <location>
        <begin position="30"/>
        <end position="422"/>
    </location>
</feature>
<feature type="signal peptide" evidence="5">
    <location>
        <begin position="1"/>
        <end position="29"/>
    </location>
</feature>
<dbReference type="GO" id="GO:0004035">
    <property type="term" value="F:alkaline phosphatase activity"/>
    <property type="evidence" value="ECO:0007669"/>
    <property type="project" value="TreeGrafter"/>
</dbReference>
<feature type="binding site" evidence="3">
    <location>
        <position position="277"/>
    </location>
    <ligand>
        <name>Mg(2+)</name>
        <dbReference type="ChEBI" id="CHEBI:18420"/>
    </ligand>
</feature>
<evidence type="ECO:0000256" key="4">
    <source>
        <dbReference type="RuleBase" id="RU003946"/>
    </source>
</evidence>
<dbReference type="PANTHER" id="PTHR11596:SF5">
    <property type="entry name" value="ALKALINE PHOSPHATASE"/>
    <property type="match status" value="1"/>
</dbReference>
<keyword evidence="1" id="KW-0597">Phosphoprotein</keyword>
<evidence type="ECO:0000313" key="7">
    <source>
        <dbReference type="Proteomes" id="UP000823603"/>
    </source>
</evidence>
<feature type="binding site" evidence="3">
    <location>
        <position position="326"/>
    </location>
    <ligand>
        <name>Zn(2+)</name>
        <dbReference type="ChEBI" id="CHEBI:29105"/>
        <label>2</label>
    </ligand>
</feature>
<evidence type="ECO:0000256" key="3">
    <source>
        <dbReference type="PIRSR" id="PIRSR601952-2"/>
    </source>
</evidence>
<dbReference type="Pfam" id="PF00245">
    <property type="entry name" value="Alk_phosphatase"/>
    <property type="match status" value="2"/>
</dbReference>
<dbReference type="SUPFAM" id="SSF53649">
    <property type="entry name" value="Alkaline phosphatase-like"/>
    <property type="match status" value="1"/>
</dbReference>
<feature type="binding site" evidence="3">
    <location>
        <position position="153"/>
    </location>
    <ligand>
        <name>Mg(2+)</name>
        <dbReference type="ChEBI" id="CHEBI:18420"/>
    </ligand>
</feature>
<reference evidence="6" key="2">
    <citation type="journal article" date="2021" name="PeerJ">
        <title>Extensive microbial diversity within the chicken gut microbiome revealed by metagenomics and culture.</title>
        <authorList>
            <person name="Gilroy R."/>
            <person name="Ravi A."/>
            <person name="Getino M."/>
            <person name="Pursley I."/>
            <person name="Horton D.L."/>
            <person name="Alikhan N.F."/>
            <person name="Baker D."/>
            <person name="Gharbi K."/>
            <person name="Hall N."/>
            <person name="Watson M."/>
            <person name="Adriaenssens E.M."/>
            <person name="Foster-Nyarko E."/>
            <person name="Jarju S."/>
            <person name="Secka A."/>
            <person name="Antonio M."/>
            <person name="Oren A."/>
            <person name="Chaudhuri R.R."/>
            <person name="La Ragione R."/>
            <person name="Hildebrand F."/>
            <person name="Pallen M.J."/>
        </authorList>
    </citation>
    <scope>NUCLEOTIDE SEQUENCE</scope>
    <source>
        <strain evidence="6">B2-22910</strain>
    </source>
</reference>
<keyword evidence="5" id="KW-0732">Signal</keyword>
<dbReference type="PANTHER" id="PTHR11596">
    <property type="entry name" value="ALKALINE PHOSPHATASE"/>
    <property type="match status" value="1"/>
</dbReference>
<comment type="cofactor">
    <cofactor evidence="3">
        <name>Mg(2+)</name>
        <dbReference type="ChEBI" id="CHEBI:18420"/>
    </cofactor>
    <text evidence="3">Binds 1 Mg(2+) ion.</text>
</comment>
<feature type="binding site" evidence="3">
    <location>
        <position position="383"/>
    </location>
    <ligand>
        <name>Zn(2+)</name>
        <dbReference type="ChEBI" id="CHEBI:29105"/>
        <label>2</label>
    </ligand>
</feature>
<keyword evidence="3" id="KW-0460">Magnesium</keyword>
<sequence>MKGIDSIKAASRSALSFFLAVIAISAAHGCSGSQADSGSDKAKYIFLFIGDGMGASHVAAAESYLSYKDGKIGGDQLTFTRFPVLGMATTYSANRHITCSSAAGTAIACGEKTNNGYLCVDPDGNRLESIAYKLHKEGYNIGIMSSVPVNHATPAAFYGHNISRDAYYEISMEIPQSGFEFFAGDGFIDFNGKDGKSEPISRYLKEKGATVCFSEKEFEENKDSARQMILCQPSSKGEDAEAYVVEEEKESDFSLSEMVSSCLEFIGEEEPFFIMCEGGDIDWAAHDNMTMSMISDIMNLNGAVDVAYEFYKKHPDQTLILVTADHETGGVALGGPEGSSKRGDFINWDVYEEDTPQEGRSFDRKHNKDLNMSANIGWTTNGHTGAPVPVYSIGKGAEKFSGRMDNTDISKKILCMEQEGQI</sequence>
<organism evidence="6 7">
    <name type="scientific">Candidatus Cryptobacteroides faecavium</name>
    <dbReference type="NCBI Taxonomy" id="2840762"/>
    <lineage>
        <taxon>Bacteria</taxon>
        <taxon>Pseudomonadati</taxon>
        <taxon>Bacteroidota</taxon>
        <taxon>Bacteroidia</taxon>
        <taxon>Bacteroidales</taxon>
        <taxon>Candidatus Cryptobacteroides</taxon>
    </lineage>
</organism>
<accession>A0A9D9ICS5</accession>
<gene>
    <name evidence="6" type="ORF">IAB82_00445</name>
</gene>
<feature type="binding site" evidence="3">
    <location>
        <position position="282"/>
    </location>
    <ligand>
        <name>Zn(2+)</name>
        <dbReference type="ChEBI" id="CHEBI:29105"/>
        <label>2</label>
    </ligand>
</feature>
<dbReference type="GO" id="GO:0046872">
    <property type="term" value="F:metal ion binding"/>
    <property type="evidence" value="ECO:0007669"/>
    <property type="project" value="UniProtKB-KW"/>
</dbReference>
<dbReference type="PRINTS" id="PR00113">
    <property type="entry name" value="ALKPHPHTASE"/>
</dbReference>
<keyword evidence="3" id="KW-0862">Zinc</keyword>
<feature type="binding site" evidence="3">
    <location>
        <position position="151"/>
    </location>
    <ligand>
        <name>Mg(2+)</name>
        <dbReference type="ChEBI" id="CHEBI:18420"/>
    </ligand>
</feature>
<dbReference type="SMART" id="SM00098">
    <property type="entry name" value="alkPPc"/>
    <property type="match status" value="1"/>
</dbReference>
<feature type="binding site" evidence="3">
    <location>
        <position position="51"/>
    </location>
    <ligand>
        <name>Zn(2+)</name>
        <dbReference type="ChEBI" id="CHEBI:29105"/>
        <label>2</label>
    </ligand>
</feature>
<proteinExistence type="inferred from homology"/>
<reference evidence="6" key="1">
    <citation type="submission" date="2020-10" db="EMBL/GenBank/DDBJ databases">
        <authorList>
            <person name="Gilroy R."/>
        </authorList>
    </citation>
    <scope>NUCLEOTIDE SEQUENCE</scope>
    <source>
        <strain evidence="6">B2-22910</strain>
    </source>
</reference>
<dbReference type="CDD" id="cd16012">
    <property type="entry name" value="ALP"/>
    <property type="match status" value="1"/>
</dbReference>
<evidence type="ECO:0000256" key="5">
    <source>
        <dbReference type="SAM" id="SignalP"/>
    </source>
</evidence>
<dbReference type="AlphaFoldDB" id="A0A9D9ICS5"/>
<protein>
    <submittedName>
        <fullName evidence="6">Alkaline phosphatase</fullName>
    </submittedName>
</protein>
<comment type="cofactor">
    <cofactor evidence="3">
        <name>Zn(2+)</name>
        <dbReference type="ChEBI" id="CHEBI:29105"/>
    </cofactor>
    <text evidence="3">Binds 2 Zn(2+) ions.</text>
</comment>
<comment type="similarity">
    <text evidence="4">Belongs to the alkaline phosphatase family.</text>
</comment>